<dbReference type="InterPro" id="IPR001356">
    <property type="entry name" value="HD"/>
</dbReference>
<evidence type="ECO:0000259" key="9">
    <source>
        <dbReference type="PROSITE" id="PS50827"/>
    </source>
</evidence>
<feature type="compositionally biased region" description="Acidic residues" evidence="7">
    <location>
        <begin position="1856"/>
        <end position="1891"/>
    </location>
</feature>
<evidence type="ECO:0000256" key="4">
    <source>
        <dbReference type="PROSITE-ProRule" id="PRU00108"/>
    </source>
</evidence>
<dbReference type="InterPro" id="IPR007759">
    <property type="entry name" value="Asxl_HARE-HTH"/>
</dbReference>
<dbReference type="PROSITE" id="PS50827">
    <property type="entry name" value="DDT"/>
    <property type="match status" value="1"/>
</dbReference>
<feature type="compositionally biased region" description="Polar residues" evidence="7">
    <location>
        <begin position="1898"/>
        <end position="1912"/>
    </location>
</feature>
<dbReference type="CDD" id="cd00086">
    <property type="entry name" value="homeodomain"/>
    <property type="match status" value="1"/>
</dbReference>
<evidence type="ECO:0000313" key="12">
    <source>
        <dbReference type="Proteomes" id="UP000657918"/>
    </source>
</evidence>
<dbReference type="InterPro" id="IPR028942">
    <property type="entry name" value="WHIM1_dom"/>
</dbReference>
<feature type="region of interest" description="Disordered" evidence="7">
    <location>
        <begin position="1"/>
        <end position="33"/>
    </location>
</feature>
<evidence type="ECO:0000256" key="5">
    <source>
        <dbReference type="RuleBase" id="RU000682"/>
    </source>
</evidence>
<evidence type="ECO:0000313" key="11">
    <source>
        <dbReference type="EMBL" id="KAF9679215.1"/>
    </source>
</evidence>
<dbReference type="OrthoDB" id="6159439at2759"/>
<feature type="domain" description="DDT" evidence="9">
    <location>
        <begin position="610"/>
        <end position="669"/>
    </location>
</feature>
<dbReference type="EMBL" id="JADGMS010000007">
    <property type="protein sequence ID" value="KAF9679215.1"/>
    <property type="molecule type" value="Genomic_DNA"/>
</dbReference>
<evidence type="ECO:0000256" key="7">
    <source>
        <dbReference type="SAM" id="MobiDB-lite"/>
    </source>
</evidence>
<evidence type="ECO:0000259" key="10">
    <source>
        <dbReference type="PROSITE" id="PS51913"/>
    </source>
</evidence>
<keyword evidence="4 5" id="KW-0371">Homeobox</keyword>
<feature type="compositionally biased region" description="Basic and acidic residues" evidence="7">
    <location>
        <begin position="1791"/>
        <end position="1813"/>
    </location>
</feature>
<evidence type="ECO:0000256" key="1">
    <source>
        <dbReference type="ARBA" id="ARBA00004123"/>
    </source>
</evidence>
<evidence type="ECO:0000259" key="8">
    <source>
        <dbReference type="PROSITE" id="PS50071"/>
    </source>
</evidence>
<keyword evidence="2" id="KW-0804">Transcription</keyword>
<organism evidence="11 12">
    <name type="scientific">Salix dunnii</name>
    <dbReference type="NCBI Taxonomy" id="1413687"/>
    <lineage>
        <taxon>Eukaryota</taxon>
        <taxon>Viridiplantae</taxon>
        <taxon>Streptophyta</taxon>
        <taxon>Embryophyta</taxon>
        <taxon>Tracheophyta</taxon>
        <taxon>Spermatophyta</taxon>
        <taxon>Magnoliopsida</taxon>
        <taxon>eudicotyledons</taxon>
        <taxon>Gunneridae</taxon>
        <taxon>Pentapetalae</taxon>
        <taxon>rosids</taxon>
        <taxon>fabids</taxon>
        <taxon>Malpighiales</taxon>
        <taxon>Salicaceae</taxon>
        <taxon>Saliceae</taxon>
        <taxon>Salix</taxon>
    </lineage>
</organism>
<feature type="compositionally biased region" description="Basic residues" evidence="7">
    <location>
        <begin position="1740"/>
        <end position="1761"/>
    </location>
</feature>
<feature type="DNA-binding region" description="Homeobox" evidence="4">
    <location>
        <begin position="25"/>
        <end position="92"/>
    </location>
</feature>
<dbReference type="Pfam" id="PF00046">
    <property type="entry name" value="Homeodomain"/>
    <property type="match status" value="1"/>
</dbReference>
<dbReference type="SMART" id="SM00389">
    <property type="entry name" value="HOX"/>
    <property type="match status" value="1"/>
</dbReference>
<dbReference type="Gene3D" id="1.10.10.60">
    <property type="entry name" value="Homeodomain-like"/>
    <property type="match status" value="1"/>
</dbReference>
<dbReference type="Pfam" id="PF15612">
    <property type="entry name" value="WHIM1"/>
    <property type="match status" value="1"/>
</dbReference>
<feature type="domain" description="Homeobox" evidence="8">
    <location>
        <begin position="23"/>
        <end position="91"/>
    </location>
</feature>
<dbReference type="GO" id="GO:0005634">
    <property type="term" value="C:nucleus"/>
    <property type="evidence" value="ECO:0007669"/>
    <property type="project" value="UniProtKB-SubCell"/>
</dbReference>
<feature type="region of interest" description="Disordered" evidence="7">
    <location>
        <begin position="930"/>
        <end position="989"/>
    </location>
</feature>
<reference evidence="11 12" key="1">
    <citation type="submission" date="2020-10" db="EMBL/GenBank/DDBJ databases">
        <title>Plant Genome Project.</title>
        <authorList>
            <person name="Zhang R.-G."/>
        </authorList>
    </citation>
    <scope>NUCLEOTIDE SEQUENCE [LARGE SCALE GENOMIC DNA]</scope>
    <source>
        <strain evidence="11">FAFU-HL-1</strain>
        <tissue evidence="11">Leaf</tissue>
    </source>
</reference>
<dbReference type="SUPFAM" id="SSF46689">
    <property type="entry name" value="Homeodomain-like"/>
    <property type="match status" value="1"/>
</dbReference>
<dbReference type="InterPro" id="IPR009057">
    <property type="entry name" value="Homeodomain-like_sf"/>
</dbReference>
<gene>
    <name evidence="11" type="ORF">SADUNF_Sadunf07G0116800</name>
</gene>
<dbReference type="InterPro" id="IPR028941">
    <property type="entry name" value="WHIM2_dom"/>
</dbReference>
<keyword evidence="4 5" id="KW-0238">DNA-binding</keyword>
<dbReference type="InterPro" id="IPR044977">
    <property type="entry name" value="RLT1-3"/>
</dbReference>
<dbReference type="SMART" id="SM00571">
    <property type="entry name" value="DDT"/>
    <property type="match status" value="1"/>
</dbReference>
<keyword evidence="3 4" id="KW-0539">Nucleus</keyword>
<feature type="region of interest" description="Disordered" evidence="7">
    <location>
        <begin position="1689"/>
        <end position="1912"/>
    </location>
</feature>
<dbReference type="PROSITE" id="PS51913">
    <property type="entry name" value="HTH_HARE"/>
    <property type="match status" value="1"/>
</dbReference>
<comment type="subcellular location">
    <subcellularLocation>
        <location evidence="1 4 5">Nucleus</location>
    </subcellularLocation>
</comment>
<feature type="compositionally biased region" description="Acidic residues" evidence="7">
    <location>
        <begin position="932"/>
        <end position="954"/>
    </location>
</feature>
<keyword evidence="12" id="KW-1185">Reference proteome</keyword>
<dbReference type="Pfam" id="PF02791">
    <property type="entry name" value="DDT"/>
    <property type="match status" value="1"/>
</dbReference>
<proteinExistence type="predicted"/>
<protein>
    <recommendedName>
        <fullName evidence="13">Homeodomain-like transcriptional regulator</fullName>
    </recommendedName>
</protein>
<evidence type="ECO:0008006" key="13">
    <source>
        <dbReference type="Google" id="ProtNLM"/>
    </source>
</evidence>
<name>A0A835JXD2_9ROSI</name>
<dbReference type="GO" id="GO:0003677">
    <property type="term" value="F:DNA binding"/>
    <property type="evidence" value="ECO:0007669"/>
    <property type="project" value="UniProtKB-UniRule"/>
</dbReference>
<evidence type="ECO:0000256" key="2">
    <source>
        <dbReference type="ARBA" id="ARBA00023163"/>
    </source>
</evidence>
<evidence type="ECO:0000256" key="6">
    <source>
        <dbReference type="SAM" id="Coils"/>
    </source>
</evidence>
<evidence type="ECO:0000256" key="3">
    <source>
        <dbReference type="ARBA" id="ARBA00023242"/>
    </source>
</evidence>
<dbReference type="GO" id="GO:0006357">
    <property type="term" value="P:regulation of transcription by RNA polymerase II"/>
    <property type="evidence" value="ECO:0007669"/>
    <property type="project" value="InterPro"/>
</dbReference>
<feature type="compositionally biased region" description="Basic and acidic residues" evidence="7">
    <location>
        <begin position="13"/>
        <end position="26"/>
    </location>
</feature>
<dbReference type="Proteomes" id="UP000657918">
    <property type="component" value="Unassembled WGS sequence"/>
</dbReference>
<accession>A0A835JXD2</accession>
<dbReference type="PROSITE" id="PS50071">
    <property type="entry name" value="HOMEOBOX_2"/>
    <property type="match status" value="1"/>
</dbReference>
<dbReference type="PANTHER" id="PTHR36968:SF5">
    <property type="entry name" value="HOMEOBOX-DDT DOMAIN PROTEIN RLT2"/>
    <property type="match status" value="1"/>
</dbReference>
<comment type="caution">
    <text evidence="11">The sequence shown here is derived from an EMBL/GenBank/DDBJ whole genome shotgun (WGS) entry which is preliminary data.</text>
</comment>
<feature type="compositionally biased region" description="Low complexity" evidence="7">
    <location>
        <begin position="1705"/>
        <end position="1716"/>
    </location>
</feature>
<sequence>MEEAAADGGGVEVEAKKKTPGEGESKSKRKMKSASQLEILEKIYSAKKLWLGLLDTYPSEAVRAELSVQLGLSDRQLQMWFCHRRLKDRKAPSVKRPCKESPSLAGMPGGGEMGVVVEVGNEHGSGSSPFLLGVDPRRAVGRPTGVAVPRISADVQTMNRYYKPQQSIAELRAIAFVEAQLGEPLREGGPILGMEFDPLPPDAFGAPIGYSFLYQWLPSSTDLVSRRSMIFSQDSRGISELVPFQGVFDWGMEGSATTGQQKQPLRVLEANLYERPDVKPIKSTTRTLHEYQFLPQQPTVRAEAYERAAPSCQYGSPADGHNVKTGSISATLPFMHANEQVSSGYGLSNQVPSLSLMPQESRQGHLFPSTTGEYETALQKCSLTNIGMDVQSGAHPVTALDYPYMSSDRRVTHDEDALRMERKRKSEEARIAREVEAHEKRIRKELEKQDILRRRREEQMRKEMEKHDRERRKEEERLLREKQREVERYQREQRRELERREKYLQKESIRVEKMRQKEELRREKEAARQKAATERAIARRMAKESLELIDDERLELMEVAASSKGLPLIIPLDFETLQNLDLFRDKLTEFPPKSVLLKRPFLIQPWNDSEENVGNLLMVWRFLITFADILGIWPFTLDEFVQAFHDYDSRLLSEIHVALLKSIIKDIEDVARTPSTGLGQNQNGAANPGGGHPQIVEGAYAWGFDLRSWQRHLNPLTWPEILRQFGLSAGFGPQLKKRNIDQAYLRDDNEVMSIYHSSVQRISDLLLSRMLQSLQGDLFTKHLILRFLSFNMGGNDGEDVITNLRNGAAVENAVSIMQERGFSNPRRSRHRLTPGTVKFAAFHVLSLEGSKGLTILEVADKIQKSGLRDLTTSKTPEASIAAALSRDSKLFERTAPSTYCVRPAYRKDPADADAILSAAKERIRTFKSGIVDGEDAERDEDSESDVAEDPEIDDLGTGLNSKKEVHDSPETNEFNGKTLPGNGKESGGALKTAQVRVENVRAGLTSQHSEDTNELKGVGSSIDGSVDVAEICTIPDQDVDIDVSNPGEPWVQGLVEGEYSDLSVEERLNALVALIGVAIEGNSIRVALEERLEAANALKKQMWAEAQLDKRHMKEDFFTRTQYSSSIGNKMELNLTVSATEGRQSPMVSVDDRSIRMPVNAFVQQEQLSDRQSDMNYLNNMPFEGNMQMQDLSSGPDNLPYQQAGHIAEKSRSQLKSVIGHRAEEMYVYRSLPLGQDRRHNRYWQFTTSTSRNDPGCGRIFVELHDGRWRLIDSEEVFYSLNPYAVFTSLHVQIRPHVHIFTLVKRGFDTLLSSLDVRGIRESHLHALLQKIEVPFKETIRRRMLSASTEGQIKDPIKAEAFEMVAGPESGTGMDSPRCTVCVLDSDMSETSTSFTIELGRNEIEKNHTLKRFQDFEKWMWKECFKSPVLCAMKYEKKRCTQLLGVCDYCHDTYFFEDNHCPSCHKTHEASQTGLNFSEHVAYCERKLKMDPDSALCNLSFPPRIRLLKVLLALIEASALKVMVLVLPEALQPVWTNGYRKSWGMKLQSSSCVDDLLQILTLLEVGMKRDYLSSNYETSSELLSSSDRSGCAAHDFFNTETVPVLPWLPQTTAAVALRVIEFDASISYMLHQKLESQKDRRAGNFIKLPSKCAVTKNTPDTETTETPRQAGLLPEDDWVDVGNGLAGLGREQGIRGRGRGRTRGGRSQTRVIGSRSESSKKSASRSSDRLGKVLSWTVRPRGRGGRKSGRRSIRSRQKAVKKAAEIIPGRKIPKETMYEQSTRHLGRHGRKVDETMFHTEDAKNCSSSERSEYNDENENVPISGDEYDDQVKDDYAGGFNGKSDDLLEGSDYNIDSNEEEDDGDAMNEEEDELGNLDVEEYINRDSDEDGISDGGQNGDQHGTESSSSDFSD</sequence>
<keyword evidence="6" id="KW-0175">Coiled coil</keyword>
<feature type="coiled-coil region" evidence="6">
    <location>
        <begin position="435"/>
        <end position="537"/>
    </location>
</feature>
<feature type="domain" description="HTH HARE-type" evidence="10">
    <location>
        <begin position="835"/>
        <end position="904"/>
    </location>
</feature>
<dbReference type="InterPro" id="IPR018501">
    <property type="entry name" value="DDT_dom"/>
</dbReference>
<dbReference type="Pfam" id="PF05066">
    <property type="entry name" value="HARE-HTH"/>
    <property type="match status" value="1"/>
</dbReference>
<dbReference type="Pfam" id="PF15613">
    <property type="entry name" value="WSD"/>
    <property type="match status" value="1"/>
</dbReference>
<dbReference type="PANTHER" id="PTHR36968">
    <property type="entry name" value="HOMEOBOX-DDT DOMAIN PROTEIN RLT2"/>
    <property type="match status" value="1"/>
</dbReference>